<evidence type="ECO:0000313" key="1">
    <source>
        <dbReference type="EMBL" id="TXG78283.1"/>
    </source>
</evidence>
<evidence type="ECO:0000313" key="2">
    <source>
        <dbReference type="Proteomes" id="UP000321026"/>
    </source>
</evidence>
<protein>
    <recommendedName>
        <fullName evidence="3">HEPN domain-containing protein</fullName>
    </recommendedName>
</protein>
<evidence type="ECO:0008006" key="3">
    <source>
        <dbReference type="Google" id="ProtNLM"/>
    </source>
</evidence>
<sequence length="80" mass="8965">MGSQILSIDAVMSAMVDYANAQKEHDAARESYEGYSWGWAGESYIEAVDRARDATEKVLEQYIDACVQRAINKLKDSTNE</sequence>
<accession>A0A5C7JA45</accession>
<reference evidence="1 2" key="1">
    <citation type="submission" date="2018-09" db="EMBL/GenBank/DDBJ databases">
        <title>Metagenome Assembled Genomes from an Advanced Water Purification Facility.</title>
        <authorList>
            <person name="Stamps B.W."/>
            <person name="Spear J.R."/>
        </authorList>
    </citation>
    <scope>NUCLEOTIDE SEQUENCE [LARGE SCALE GENOMIC DNA]</scope>
    <source>
        <strain evidence="1">Bin_63_2</strain>
    </source>
</reference>
<comment type="caution">
    <text evidence="1">The sequence shown here is derived from an EMBL/GenBank/DDBJ whole genome shotgun (WGS) entry which is preliminary data.</text>
</comment>
<dbReference type="AlphaFoldDB" id="A0A5C7JA45"/>
<name>A0A5C7JA45_9BACT</name>
<dbReference type="EMBL" id="SSDS01000022">
    <property type="protein sequence ID" value="TXG78283.1"/>
    <property type="molecule type" value="Genomic_DNA"/>
</dbReference>
<dbReference type="Proteomes" id="UP000321026">
    <property type="component" value="Unassembled WGS sequence"/>
</dbReference>
<proteinExistence type="predicted"/>
<organism evidence="1 2">
    <name type="scientific">Candidatus Dojkabacteria bacterium</name>
    <dbReference type="NCBI Taxonomy" id="2099670"/>
    <lineage>
        <taxon>Bacteria</taxon>
        <taxon>Candidatus Dojkabacteria</taxon>
    </lineage>
</organism>
<gene>
    <name evidence="1" type="ORF">E6Q11_01415</name>
</gene>